<evidence type="ECO:0000256" key="4">
    <source>
        <dbReference type="ARBA" id="ARBA00022475"/>
    </source>
</evidence>
<accession>A0A2V2YUH6</accession>
<protein>
    <submittedName>
        <fullName evidence="11">Amino acid ABC transporter membrane protein 1 (PAAT family)</fullName>
    </submittedName>
</protein>
<dbReference type="NCBIfam" id="TIGR01726">
    <property type="entry name" value="HEQRo_perm_3TM"/>
    <property type="match status" value="1"/>
</dbReference>
<dbReference type="RefSeq" id="WP_110044162.1">
    <property type="nucleotide sequence ID" value="NZ_CP054612.1"/>
</dbReference>
<keyword evidence="12" id="KW-1185">Reference proteome</keyword>
<dbReference type="PANTHER" id="PTHR30614">
    <property type="entry name" value="MEMBRANE COMPONENT OF AMINO ACID ABC TRANSPORTER"/>
    <property type="match status" value="1"/>
</dbReference>
<feature type="transmembrane region" description="Helical" evidence="9">
    <location>
        <begin position="185"/>
        <end position="206"/>
    </location>
</feature>
<dbReference type="Gene3D" id="1.10.3720.10">
    <property type="entry name" value="MetI-like"/>
    <property type="match status" value="1"/>
</dbReference>
<evidence type="ECO:0000256" key="6">
    <source>
        <dbReference type="ARBA" id="ARBA00022970"/>
    </source>
</evidence>
<comment type="similarity">
    <text evidence="2">Belongs to the binding-protein-dependent transport system permease family. HisMQ subfamily.</text>
</comment>
<dbReference type="GO" id="GO:0022857">
    <property type="term" value="F:transmembrane transporter activity"/>
    <property type="evidence" value="ECO:0007669"/>
    <property type="project" value="InterPro"/>
</dbReference>
<sequence length="220" mass="24263">MDTDSVFDLIPIFARASAVTVWIATTSIFFAFTIGLLFSIALFFKTPVLKSIVHAYVAFFRNTPSLIQAYFVFYGLPKVSVQFNSYTCSIIVLSLIGGAYMSKAIYSGIKAISTNQLEIARAMGLSKFNMVVHLIVPQALSISIAAITNNSIFLTKEVSAMKIILLPEIVYQAFAIIGLRTDLTIPVAVLTVASYLLILLPMSYLFSRLERKIRFAEFGG</sequence>
<evidence type="ECO:0000256" key="8">
    <source>
        <dbReference type="ARBA" id="ARBA00023136"/>
    </source>
</evidence>
<name>A0A2V2YUH6_9BACL</name>
<evidence type="ECO:0000256" key="3">
    <source>
        <dbReference type="ARBA" id="ARBA00022448"/>
    </source>
</evidence>
<feature type="transmembrane region" description="Helical" evidence="9">
    <location>
        <begin position="83"/>
        <end position="101"/>
    </location>
</feature>
<proteinExistence type="inferred from homology"/>
<keyword evidence="5 9" id="KW-0812">Transmembrane</keyword>
<dbReference type="InterPro" id="IPR000515">
    <property type="entry name" value="MetI-like"/>
</dbReference>
<dbReference type="OrthoDB" id="9805999at2"/>
<dbReference type="Pfam" id="PF00528">
    <property type="entry name" value="BPD_transp_1"/>
    <property type="match status" value="1"/>
</dbReference>
<gene>
    <name evidence="11" type="ORF">DFQ01_107175</name>
</gene>
<feature type="transmembrane region" description="Helical" evidence="9">
    <location>
        <begin position="56"/>
        <end position="77"/>
    </location>
</feature>
<reference evidence="11 12" key="1">
    <citation type="submission" date="2018-05" db="EMBL/GenBank/DDBJ databases">
        <title>Genomic Encyclopedia of Type Strains, Phase III (KMG-III): the genomes of soil and plant-associated and newly described type strains.</title>
        <authorList>
            <person name="Whitman W."/>
        </authorList>
    </citation>
    <scope>NUCLEOTIDE SEQUENCE [LARGE SCALE GENOMIC DNA]</scope>
    <source>
        <strain evidence="11 12">CECT 5696</strain>
    </source>
</reference>
<evidence type="ECO:0000313" key="11">
    <source>
        <dbReference type="EMBL" id="PWW03277.1"/>
    </source>
</evidence>
<evidence type="ECO:0000256" key="1">
    <source>
        <dbReference type="ARBA" id="ARBA00004651"/>
    </source>
</evidence>
<evidence type="ECO:0000256" key="5">
    <source>
        <dbReference type="ARBA" id="ARBA00022692"/>
    </source>
</evidence>
<feature type="domain" description="ABC transmembrane type-1" evidence="10">
    <location>
        <begin position="17"/>
        <end position="206"/>
    </location>
</feature>
<dbReference type="PROSITE" id="PS50928">
    <property type="entry name" value="ABC_TM1"/>
    <property type="match status" value="1"/>
</dbReference>
<evidence type="ECO:0000256" key="7">
    <source>
        <dbReference type="ARBA" id="ARBA00022989"/>
    </source>
</evidence>
<dbReference type="Proteomes" id="UP000246635">
    <property type="component" value="Unassembled WGS sequence"/>
</dbReference>
<keyword evidence="8 9" id="KW-0472">Membrane</keyword>
<dbReference type="GO" id="GO:0006865">
    <property type="term" value="P:amino acid transport"/>
    <property type="evidence" value="ECO:0007669"/>
    <property type="project" value="UniProtKB-KW"/>
</dbReference>
<keyword evidence="7 9" id="KW-1133">Transmembrane helix</keyword>
<evidence type="ECO:0000313" key="12">
    <source>
        <dbReference type="Proteomes" id="UP000246635"/>
    </source>
</evidence>
<evidence type="ECO:0000256" key="9">
    <source>
        <dbReference type="RuleBase" id="RU363032"/>
    </source>
</evidence>
<keyword evidence="4" id="KW-1003">Cell membrane</keyword>
<dbReference type="InterPro" id="IPR035906">
    <property type="entry name" value="MetI-like_sf"/>
</dbReference>
<comment type="caution">
    <text evidence="11">The sequence shown here is derived from an EMBL/GenBank/DDBJ whole genome shotgun (WGS) entry which is preliminary data.</text>
</comment>
<feature type="transmembrane region" description="Helical" evidence="9">
    <location>
        <begin position="20"/>
        <end position="44"/>
    </location>
</feature>
<keyword evidence="3 9" id="KW-0813">Transport</keyword>
<dbReference type="AlphaFoldDB" id="A0A2V2YUH6"/>
<evidence type="ECO:0000259" key="10">
    <source>
        <dbReference type="PROSITE" id="PS50928"/>
    </source>
</evidence>
<dbReference type="CDD" id="cd06261">
    <property type="entry name" value="TM_PBP2"/>
    <property type="match status" value="1"/>
</dbReference>
<dbReference type="GO" id="GO:0043190">
    <property type="term" value="C:ATP-binding cassette (ABC) transporter complex"/>
    <property type="evidence" value="ECO:0007669"/>
    <property type="project" value="InterPro"/>
</dbReference>
<dbReference type="SUPFAM" id="SSF161098">
    <property type="entry name" value="MetI-like"/>
    <property type="match status" value="1"/>
</dbReference>
<comment type="subcellular location">
    <subcellularLocation>
        <location evidence="1 9">Cell membrane</location>
        <topology evidence="1 9">Multi-pass membrane protein</topology>
    </subcellularLocation>
</comment>
<keyword evidence="6" id="KW-0029">Amino-acid transport</keyword>
<dbReference type="InterPro" id="IPR043429">
    <property type="entry name" value="ArtM/GltK/GlnP/TcyL/YhdX-like"/>
</dbReference>
<evidence type="ECO:0000256" key="2">
    <source>
        <dbReference type="ARBA" id="ARBA00010072"/>
    </source>
</evidence>
<dbReference type="InterPro" id="IPR010065">
    <property type="entry name" value="AA_ABC_transptr_permease_3TM"/>
</dbReference>
<dbReference type="PANTHER" id="PTHR30614:SF37">
    <property type="entry name" value="AMINO-ACID ABC TRANSPORTER PERMEASE PROTEIN YHDX-RELATED"/>
    <property type="match status" value="1"/>
</dbReference>
<organism evidence="11 12">
    <name type="scientific">Paenibacillus cellulosilyticus</name>
    <dbReference type="NCBI Taxonomy" id="375489"/>
    <lineage>
        <taxon>Bacteria</taxon>
        <taxon>Bacillati</taxon>
        <taxon>Bacillota</taxon>
        <taxon>Bacilli</taxon>
        <taxon>Bacillales</taxon>
        <taxon>Paenibacillaceae</taxon>
        <taxon>Paenibacillus</taxon>
    </lineage>
</organism>
<dbReference type="EMBL" id="QGTQ01000007">
    <property type="protein sequence ID" value="PWW03277.1"/>
    <property type="molecule type" value="Genomic_DNA"/>
</dbReference>